<protein>
    <submittedName>
        <fullName evidence="1">Flavodoxin</fullName>
    </submittedName>
</protein>
<dbReference type="Proteomes" id="UP001058687">
    <property type="component" value="Chromosome 2"/>
</dbReference>
<dbReference type="AlphaFoldDB" id="A0AAE9N3U7"/>
<accession>A0AAE9N3U7</accession>
<reference evidence="1" key="1">
    <citation type="submission" date="2020-03" db="EMBL/GenBank/DDBJ databases">
        <title>Five strains of Vibrio campbellii isolated from Mariana Trench.</title>
        <authorList>
            <person name="Liang J."/>
            <person name="Zhang X.-H."/>
        </authorList>
    </citation>
    <scope>NUCLEOTIDE SEQUENCE</scope>
    <source>
        <strain evidence="1">LJC014</strain>
    </source>
</reference>
<evidence type="ECO:0000313" key="1">
    <source>
        <dbReference type="EMBL" id="UTZ28947.1"/>
    </source>
</evidence>
<name>A0AAE9N3U7_9VIBR</name>
<dbReference type="RefSeq" id="WP_255944316.1">
    <property type="nucleotide sequence ID" value="NZ_CP050468.1"/>
</dbReference>
<sequence>MNEQQLESIKRKNAWLHDLVEVEFPTKESLEGRAIYTRMLEEQSYQVVEKSLLLDKEQRLTAEDIFLVDFHRLTVMFSILQSQRWSDKHEQEMIVEYLTQIILSPEFELYVGFAEGEAVGAAIVSQYEGNTVISDTMVSQNLDKTQFVSDLAKKLNADQKLYESIVLEN</sequence>
<dbReference type="EMBL" id="CP050468">
    <property type="protein sequence ID" value="UTZ28947.1"/>
    <property type="molecule type" value="Genomic_DNA"/>
</dbReference>
<organism evidence="1 2">
    <name type="scientific">Vibrio campbellii</name>
    <dbReference type="NCBI Taxonomy" id="680"/>
    <lineage>
        <taxon>Bacteria</taxon>
        <taxon>Pseudomonadati</taxon>
        <taxon>Pseudomonadota</taxon>
        <taxon>Gammaproteobacteria</taxon>
        <taxon>Vibrionales</taxon>
        <taxon>Vibrionaceae</taxon>
        <taxon>Vibrio</taxon>
    </lineage>
</organism>
<evidence type="ECO:0000313" key="2">
    <source>
        <dbReference type="Proteomes" id="UP001058687"/>
    </source>
</evidence>
<gene>
    <name evidence="1" type="ORF">HB761_19985</name>
</gene>
<proteinExistence type="predicted"/>